<dbReference type="PROSITE" id="PS00409">
    <property type="entry name" value="PROKAR_NTER_METHYL"/>
    <property type="match status" value="1"/>
</dbReference>
<feature type="transmembrane region" description="Helical" evidence="3">
    <location>
        <begin position="12"/>
        <end position="34"/>
    </location>
</feature>
<keyword evidence="3" id="KW-0812">Transmembrane</keyword>
<reference evidence="4 5" key="1">
    <citation type="journal article" date="2017" name="Int. J. Syst. Evol. Microbiol.">
        <title>Bacillus notoginsengisoli sp. nov., a novel bacterium isolated from the rhizosphere of Panax notoginseng.</title>
        <authorList>
            <person name="Zhang M.Y."/>
            <person name="Cheng J."/>
            <person name="Cai Y."/>
            <person name="Zhang T.Y."/>
            <person name="Wu Y.Y."/>
            <person name="Manikprabhu D."/>
            <person name="Li W.J."/>
            <person name="Zhang Y.X."/>
        </authorList>
    </citation>
    <scope>NUCLEOTIDE SEQUENCE [LARGE SCALE GENOMIC DNA]</scope>
    <source>
        <strain evidence="4 5">JCM 30743</strain>
    </source>
</reference>
<dbReference type="RefSeq" id="WP_118920764.1">
    <property type="nucleotide sequence ID" value="NZ_QWEG01000006.1"/>
</dbReference>
<protein>
    <submittedName>
        <fullName evidence="4">Prepilin-type N-terminal cleavage/methylation domain-containing protein</fullName>
    </submittedName>
</protein>
<proteinExistence type="predicted"/>
<keyword evidence="3" id="KW-0472">Membrane</keyword>
<keyword evidence="2" id="KW-0178">Competence</keyword>
<dbReference type="NCBIfam" id="TIGR02532">
    <property type="entry name" value="IV_pilin_GFxxxE"/>
    <property type="match status" value="1"/>
</dbReference>
<dbReference type="GO" id="GO:0009986">
    <property type="term" value="C:cell surface"/>
    <property type="evidence" value="ECO:0007669"/>
    <property type="project" value="UniProtKB-SubCell"/>
</dbReference>
<comment type="caution">
    <text evidence="4">The sequence shown here is derived from an EMBL/GenBank/DDBJ whole genome shotgun (WGS) entry which is preliminary data.</text>
</comment>
<dbReference type="GO" id="GO:0030420">
    <property type="term" value="P:establishment of competence for transformation"/>
    <property type="evidence" value="ECO:0007669"/>
    <property type="project" value="UniProtKB-KW"/>
</dbReference>
<dbReference type="AlphaFoldDB" id="A0A417YTY5"/>
<dbReference type="Proteomes" id="UP000284416">
    <property type="component" value="Unassembled WGS sequence"/>
</dbReference>
<accession>A0A417YTY5</accession>
<evidence type="ECO:0000256" key="1">
    <source>
        <dbReference type="ARBA" id="ARBA00004241"/>
    </source>
</evidence>
<name>A0A417YTY5_9BACI</name>
<gene>
    <name evidence="4" type="ORF">D1B31_10635</name>
</gene>
<keyword evidence="3" id="KW-1133">Transmembrane helix</keyword>
<sequence>MIKYFQKQEGFTLIEVLLSIVLLTIILTSFLGFFTQSAIFTNKNQEKLSAAQTAQKVVSSIELNTTKAQLKAKSIVNDTGKVVSPSTVYNDKSQFNELFKFTIVTPFTVEIKFSDGPMGSGLIQCKVSILDNSSPPKTKSETFTYIR</sequence>
<keyword evidence="5" id="KW-1185">Reference proteome</keyword>
<comment type="subcellular location">
    <subcellularLocation>
        <location evidence="1">Cell surface</location>
    </subcellularLocation>
</comment>
<evidence type="ECO:0000256" key="2">
    <source>
        <dbReference type="ARBA" id="ARBA00023287"/>
    </source>
</evidence>
<dbReference type="OrthoDB" id="2940353at2"/>
<organism evidence="4 5">
    <name type="scientific">Neobacillus notoginsengisoli</name>
    <dbReference type="NCBI Taxonomy" id="1578198"/>
    <lineage>
        <taxon>Bacteria</taxon>
        <taxon>Bacillati</taxon>
        <taxon>Bacillota</taxon>
        <taxon>Bacilli</taxon>
        <taxon>Bacillales</taxon>
        <taxon>Bacillaceae</taxon>
        <taxon>Neobacillus</taxon>
    </lineage>
</organism>
<dbReference type="EMBL" id="QWEG01000006">
    <property type="protein sequence ID" value="RHW40647.1"/>
    <property type="molecule type" value="Genomic_DNA"/>
</dbReference>
<dbReference type="InterPro" id="IPR012902">
    <property type="entry name" value="N_methyl_site"/>
</dbReference>
<evidence type="ECO:0000256" key="3">
    <source>
        <dbReference type="SAM" id="Phobius"/>
    </source>
</evidence>
<evidence type="ECO:0000313" key="5">
    <source>
        <dbReference type="Proteomes" id="UP000284416"/>
    </source>
</evidence>
<evidence type="ECO:0000313" key="4">
    <source>
        <dbReference type="EMBL" id="RHW40647.1"/>
    </source>
</evidence>
<dbReference type="Pfam" id="PF07963">
    <property type="entry name" value="N_methyl"/>
    <property type="match status" value="1"/>
</dbReference>